<accession>A0AC58SEP2</accession>
<dbReference type="Proteomes" id="UP000790787">
    <property type="component" value="Chromosome 12"/>
</dbReference>
<sequence>MLEKIFTIFHASNIVLQQQYKENGFKKYSELISLLLVVERNNDLLMRNHENRPTRSTPLPEVDEVYSHYAKRGKGRGPIRGRCRGRGQGRNFSSVNQPQRKITTKSGKGKMRSQRQNGSEIECYRCGGKRHWANICRTPRHLVELYQASLKNKGPKANFVCDNEFDIINLDVTYFFEHPDGKIDHLIGDGSVIKDD</sequence>
<name>A0AC58SEP2_TOBAC</name>
<dbReference type="RefSeq" id="XP_075083438.1">
    <property type="nucleotide sequence ID" value="XM_075227337.1"/>
</dbReference>
<organism evidence="1 2">
    <name type="scientific">Nicotiana tabacum</name>
    <name type="common">Common tobacco</name>
    <dbReference type="NCBI Taxonomy" id="4097"/>
    <lineage>
        <taxon>Eukaryota</taxon>
        <taxon>Viridiplantae</taxon>
        <taxon>Streptophyta</taxon>
        <taxon>Embryophyta</taxon>
        <taxon>Tracheophyta</taxon>
        <taxon>Spermatophyta</taxon>
        <taxon>Magnoliopsida</taxon>
        <taxon>eudicotyledons</taxon>
        <taxon>Gunneridae</taxon>
        <taxon>Pentapetalae</taxon>
        <taxon>asterids</taxon>
        <taxon>lamiids</taxon>
        <taxon>Solanales</taxon>
        <taxon>Solanaceae</taxon>
        <taxon>Nicotianoideae</taxon>
        <taxon>Nicotianeae</taxon>
        <taxon>Nicotiana</taxon>
    </lineage>
</organism>
<gene>
    <name evidence="2" type="primary">LOC142167177</name>
</gene>
<evidence type="ECO:0000313" key="1">
    <source>
        <dbReference type="Proteomes" id="UP000790787"/>
    </source>
</evidence>
<protein>
    <submittedName>
        <fullName evidence="2">Uncharacterized protein LOC142167177</fullName>
    </submittedName>
</protein>
<keyword evidence="1" id="KW-1185">Reference proteome</keyword>
<reference evidence="1" key="1">
    <citation type="journal article" date="2014" name="Nat. Commun.">
        <title>The tobacco genome sequence and its comparison with those of tomato and potato.</title>
        <authorList>
            <person name="Sierro N."/>
            <person name="Battey J.N."/>
            <person name="Ouadi S."/>
            <person name="Bakaher N."/>
            <person name="Bovet L."/>
            <person name="Willig A."/>
            <person name="Goepfert S."/>
            <person name="Peitsch M.C."/>
            <person name="Ivanov N.V."/>
        </authorList>
    </citation>
    <scope>NUCLEOTIDE SEQUENCE [LARGE SCALE GENOMIC DNA]</scope>
</reference>
<evidence type="ECO:0000313" key="2">
    <source>
        <dbReference type="RefSeq" id="XP_075083438.1"/>
    </source>
</evidence>
<proteinExistence type="predicted"/>
<reference evidence="2" key="2">
    <citation type="submission" date="2025-08" db="UniProtKB">
        <authorList>
            <consortium name="RefSeq"/>
        </authorList>
    </citation>
    <scope>IDENTIFICATION</scope>
    <source>
        <tissue evidence="2">Leaf</tissue>
    </source>
</reference>